<keyword evidence="1" id="KW-0472">Membrane</keyword>
<protein>
    <submittedName>
        <fullName evidence="2">Uncharacterized protein</fullName>
    </submittedName>
</protein>
<name>A0A0F9UPE4_9ZZZZ</name>
<accession>A0A0F9UPE4</accession>
<feature type="transmembrane region" description="Helical" evidence="1">
    <location>
        <begin position="98"/>
        <end position="123"/>
    </location>
</feature>
<feature type="transmembrane region" description="Helical" evidence="1">
    <location>
        <begin position="72"/>
        <end position="92"/>
    </location>
</feature>
<sequence>MGLILLPLFAAWFVGAGYSVIMLYSLFTGDKPALYAIAVGVCGLLLALVYARYGLSAFRHKDEVWAFEIPMFFLLNKYAIAVFALAAGVYFLGWNLPAFTHTSAICFLLAFSMSVGSLMGSFYSNSFLQKHDISVTY</sequence>
<organism evidence="2">
    <name type="scientific">marine sediment metagenome</name>
    <dbReference type="NCBI Taxonomy" id="412755"/>
    <lineage>
        <taxon>unclassified sequences</taxon>
        <taxon>metagenomes</taxon>
        <taxon>ecological metagenomes</taxon>
    </lineage>
</organism>
<keyword evidence="1" id="KW-0812">Transmembrane</keyword>
<evidence type="ECO:0000313" key="2">
    <source>
        <dbReference type="EMBL" id="KKN95010.1"/>
    </source>
</evidence>
<keyword evidence="1" id="KW-1133">Transmembrane helix</keyword>
<gene>
    <name evidence="2" type="ORF">LCGC14_0183370</name>
</gene>
<dbReference type="EMBL" id="LAZR01000074">
    <property type="protein sequence ID" value="KKN95010.1"/>
    <property type="molecule type" value="Genomic_DNA"/>
</dbReference>
<feature type="transmembrane region" description="Helical" evidence="1">
    <location>
        <begin position="33"/>
        <end position="51"/>
    </location>
</feature>
<evidence type="ECO:0000256" key="1">
    <source>
        <dbReference type="SAM" id="Phobius"/>
    </source>
</evidence>
<dbReference type="AlphaFoldDB" id="A0A0F9UPE4"/>
<proteinExistence type="predicted"/>
<reference evidence="2" key="1">
    <citation type="journal article" date="2015" name="Nature">
        <title>Complex archaea that bridge the gap between prokaryotes and eukaryotes.</title>
        <authorList>
            <person name="Spang A."/>
            <person name="Saw J.H."/>
            <person name="Jorgensen S.L."/>
            <person name="Zaremba-Niedzwiedzka K."/>
            <person name="Martijn J."/>
            <person name="Lind A.E."/>
            <person name="van Eijk R."/>
            <person name="Schleper C."/>
            <person name="Guy L."/>
            <person name="Ettema T.J."/>
        </authorList>
    </citation>
    <scope>NUCLEOTIDE SEQUENCE</scope>
</reference>
<comment type="caution">
    <text evidence="2">The sequence shown here is derived from an EMBL/GenBank/DDBJ whole genome shotgun (WGS) entry which is preliminary data.</text>
</comment>